<feature type="chain" id="PRO_5014819424" evidence="1">
    <location>
        <begin position="24"/>
        <end position="422"/>
    </location>
</feature>
<dbReference type="SUPFAM" id="SSF50952">
    <property type="entry name" value="Soluble quinoprotein glucose dehydrogenase"/>
    <property type="match status" value="1"/>
</dbReference>
<accession>A0A2N0WHY4</accession>
<protein>
    <submittedName>
        <fullName evidence="3">Phytase esterase</fullName>
    </submittedName>
</protein>
<feature type="signal peptide" evidence="1">
    <location>
        <begin position="1"/>
        <end position="23"/>
    </location>
</feature>
<dbReference type="PANTHER" id="PTHR37957">
    <property type="entry name" value="BLR7070 PROTEIN"/>
    <property type="match status" value="1"/>
</dbReference>
<feature type="domain" description="Phytase-like" evidence="2">
    <location>
        <begin position="79"/>
        <end position="396"/>
    </location>
</feature>
<comment type="caution">
    <text evidence="3">The sequence shown here is derived from an EMBL/GenBank/DDBJ whole genome shotgun (WGS) entry which is preliminary data.</text>
</comment>
<dbReference type="PANTHER" id="PTHR37957:SF1">
    <property type="entry name" value="PHYTASE-LIKE DOMAIN-CONTAINING PROTEIN"/>
    <property type="match status" value="1"/>
</dbReference>
<evidence type="ECO:0000313" key="3">
    <source>
        <dbReference type="EMBL" id="PKF35215.1"/>
    </source>
</evidence>
<dbReference type="InterPro" id="IPR027372">
    <property type="entry name" value="Phytase-like_dom"/>
</dbReference>
<dbReference type="Proteomes" id="UP000233553">
    <property type="component" value="Unassembled WGS sequence"/>
</dbReference>
<name>A0A2N0WHY4_9GAMM</name>
<dbReference type="AlphaFoldDB" id="A0A2N0WHY4"/>
<gene>
    <name evidence="3" type="ORF">CW311_05395</name>
</gene>
<keyword evidence="1" id="KW-0732">Signal</keyword>
<dbReference type="Pfam" id="PF13449">
    <property type="entry name" value="Phytase-like"/>
    <property type="match status" value="1"/>
</dbReference>
<organism evidence="3 4">
    <name type="scientific">Acinetobacter proteolyticus</name>
    <dbReference type="NCBI Taxonomy" id="1776741"/>
    <lineage>
        <taxon>Bacteria</taxon>
        <taxon>Pseudomonadati</taxon>
        <taxon>Pseudomonadota</taxon>
        <taxon>Gammaproteobacteria</taxon>
        <taxon>Moraxellales</taxon>
        <taxon>Moraxellaceae</taxon>
        <taxon>Acinetobacter</taxon>
    </lineage>
</organism>
<dbReference type="PROSITE" id="PS51257">
    <property type="entry name" value="PROKAR_LIPOPROTEIN"/>
    <property type="match status" value="1"/>
</dbReference>
<evidence type="ECO:0000259" key="2">
    <source>
        <dbReference type="Pfam" id="PF13449"/>
    </source>
</evidence>
<proteinExistence type="predicted"/>
<dbReference type="EMBL" id="PISJ01000007">
    <property type="protein sequence ID" value="PKF35215.1"/>
    <property type="molecule type" value="Genomic_DNA"/>
</dbReference>
<evidence type="ECO:0000256" key="1">
    <source>
        <dbReference type="SAM" id="SignalP"/>
    </source>
</evidence>
<dbReference type="InterPro" id="IPR011041">
    <property type="entry name" value="Quinoprot_gluc/sorb_DH_b-prop"/>
</dbReference>
<sequence length="422" mass="46353">MYKTMNKKTLLALFCCSTLGLTACNNDDNNQDQNTSTDKVTEPTLISFAKLPVATYAAGPDSGKAVSGANGIYPPFKGQPVQGFSAALKNEDGSYMAMADNGFGTQDNSADFLLRIYKIKADFKTKSKGSGQVSVQSFIQLRDPNKRIPFEIVNGSTAERLLTGADFDPESMQRAPDGTYWIGDEFGPFLLHFSADGVLLDAPIALPNPFNPSQELRSPQNQLNKANINYVEPLVGRSSGFEGMAISPDGKYLYPLLEKPLLNDSTGRLLISQFDLQKKAYTGVYYWFVLDSKATNIGDFQLFNDKEGIIIERDVSQNNLGGYKKLIRIKFNEPKQVVAREDLVDLMKIANPNGLYGTAREGDIGIGKVFAFPFETIEDVIIENGTTLTVLNDNNFPGSSGRNAKLADDNEIIQIRLPKALF</sequence>
<reference evidence="3 4" key="1">
    <citation type="submission" date="2017-12" db="EMBL/GenBank/DDBJ databases">
        <title>Draft Genome sequences of multiple microbial strains isolated from spacecraft associated surfaces.</title>
        <authorList>
            <person name="Seuylemezian A."/>
            <person name="Vaishampayan P."/>
            <person name="Venkateswaran K."/>
        </authorList>
    </citation>
    <scope>NUCLEOTIDE SEQUENCE [LARGE SCALE GENOMIC DNA]</scope>
    <source>
        <strain evidence="3 4">2P01AA</strain>
    </source>
</reference>
<evidence type="ECO:0000313" key="4">
    <source>
        <dbReference type="Proteomes" id="UP000233553"/>
    </source>
</evidence>